<dbReference type="EMBL" id="AUZX01009062">
    <property type="protein sequence ID" value="EQD53176.1"/>
    <property type="molecule type" value="Genomic_DNA"/>
</dbReference>
<feature type="non-terminal residue" evidence="4">
    <location>
        <position position="132"/>
    </location>
</feature>
<dbReference type="InterPro" id="IPR013497">
    <property type="entry name" value="Topo_IA_cen"/>
</dbReference>
<proteinExistence type="predicted"/>
<dbReference type="Gene3D" id="2.70.20.10">
    <property type="entry name" value="Topoisomerase I, domain 3"/>
    <property type="match status" value="1"/>
</dbReference>
<dbReference type="InterPro" id="IPR023405">
    <property type="entry name" value="Topo_IA_core_domain"/>
</dbReference>
<keyword evidence="1 4" id="KW-0413">Isomerase</keyword>
<dbReference type="PROSITE" id="PS52039">
    <property type="entry name" value="TOPO_IA_2"/>
    <property type="match status" value="1"/>
</dbReference>
<name>T0ZY84_9ZZZZ</name>
<feature type="domain" description="Topo IA-type catalytic" evidence="3">
    <location>
        <begin position="1"/>
        <end position="132"/>
    </location>
</feature>
<dbReference type="AlphaFoldDB" id="T0ZY84"/>
<gene>
    <name evidence="4" type="ORF">B1A_12473</name>
</gene>
<protein>
    <submittedName>
        <fullName evidence="4">DNA topoisomerase, type IA, central domain protein</fullName>
        <ecNumber evidence="4">5.99.1.3</ecNumber>
    </submittedName>
</protein>
<dbReference type="GO" id="GO:0006265">
    <property type="term" value="P:DNA topological change"/>
    <property type="evidence" value="ECO:0007669"/>
    <property type="project" value="InterPro"/>
</dbReference>
<dbReference type="GO" id="GO:0003677">
    <property type="term" value="F:DNA binding"/>
    <property type="evidence" value="ECO:0007669"/>
    <property type="project" value="InterPro"/>
</dbReference>
<dbReference type="InterPro" id="IPR013824">
    <property type="entry name" value="Topo_IA_cen_sub1"/>
</dbReference>
<dbReference type="Gene3D" id="1.10.460.10">
    <property type="entry name" value="Topoisomerase I, domain 2"/>
    <property type="match status" value="1"/>
</dbReference>
<reference evidence="4" key="2">
    <citation type="journal article" date="2014" name="ISME J.">
        <title>Microbial stratification in low pH oxic and suboxic macroscopic growths along an acid mine drainage.</title>
        <authorList>
            <person name="Mendez-Garcia C."/>
            <person name="Mesa V."/>
            <person name="Sprenger R.R."/>
            <person name="Richter M."/>
            <person name="Diez M.S."/>
            <person name="Solano J."/>
            <person name="Bargiela R."/>
            <person name="Golyshina O.V."/>
            <person name="Manteca A."/>
            <person name="Ramos J.L."/>
            <person name="Gallego J.R."/>
            <person name="Llorente I."/>
            <person name="Martins Dos Santos V.A."/>
            <person name="Jensen O.N."/>
            <person name="Pelaez A.I."/>
            <person name="Sanchez J."/>
            <person name="Ferrer M."/>
        </authorList>
    </citation>
    <scope>NUCLEOTIDE SEQUENCE</scope>
</reference>
<sequence>LSIGRVQTPTLSLIVSRDLEIEHFVPKDFFAVVAQIEAGTAKTFDALWTPPDSHPALDSEKRCIDKAYAVRIAGRIKGEEGNLRSKRPTSPTRLPSMVPLQPHDGSLEKIRNVGQGRPRHRPKPLTKKTHDL</sequence>
<comment type="caution">
    <text evidence="4">The sequence shown here is derived from an EMBL/GenBank/DDBJ whole genome shotgun (WGS) entry which is preliminary data.</text>
</comment>
<feature type="compositionally biased region" description="Basic residues" evidence="2">
    <location>
        <begin position="117"/>
        <end position="132"/>
    </location>
</feature>
<evidence type="ECO:0000259" key="3">
    <source>
        <dbReference type="PROSITE" id="PS52039"/>
    </source>
</evidence>
<dbReference type="GO" id="GO:0003916">
    <property type="term" value="F:DNA topoisomerase activity"/>
    <property type="evidence" value="ECO:0007669"/>
    <property type="project" value="InterPro"/>
</dbReference>
<evidence type="ECO:0000313" key="4">
    <source>
        <dbReference type="EMBL" id="EQD53176.1"/>
    </source>
</evidence>
<feature type="region of interest" description="Disordered" evidence="2">
    <location>
        <begin position="78"/>
        <end position="132"/>
    </location>
</feature>
<organism evidence="4">
    <name type="scientific">mine drainage metagenome</name>
    <dbReference type="NCBI Taxonomy" id="410659"/>
    <lineage>
        <taxon>unclassified sequences</taxon>
        <taxon>metagenomes</taxon>
        <taxon>ecological metagenomes</taxon>
    </lineage>
</organism>
<dbReference type="EC" id="5.99.1.3" evidence="4"/>
<evidence type="ECO:0000256" key="2">
    <source>
        <dbReference type="SAM" id="MobiDB-lite"/>
    </source>
</evidence>
<feature type="non-terminal residue" evidence="4">
    <location>
        <position position="1"/>
    </location>
</feature>
<dbReference type="Pfam" id="PF01131">
    <property type="entry name" value="Topoisom_bac"/>
    <property type="match status" value="1"/>
</dbReference>
<accession>T0ZY84</accession>
<evidence type="ECO:0000256" key="1">
    <source>
        <dbReference type="ARBA" id="ARBA00023235"/>
    </source>
</evidence>
<reference evidence="4" key="1">
    <citation type="submission" date="2013-08" db="EMBL/GenBank/DDBJ databases">
        <authorList>
            <person name="Mendez C."/>
            <person name="Richter M."/>
            <person name="Ferrer M."/>
            <person name="Sanchez J."/>
        </authorList>
    </citation>
    <scope>NUCLEOTIDE SEQUENCE</scope>
</reference>
<dbReference type="SUPFAM" id="SSF56712">
    <property type="entry name" value="Prokaryotic type I DNA topoisomerase"/>
    <property type="match status" value="1"/>
</dbReference>
<dbReference type="InterPro" id="IPR013825">
    <property type="entry name" value="Topo_IA_cen_sub2"/>
</dbReference>